<feature type="transmembrane region" description="Helical" evidence="2">
    <location>
        <begin position="43"/>
        <end position="64"/>
    </location>
</feature>
<evidence type="ECO:0000313" key="4">
    <source>
        <dbReference type="EMBL" id="ACB73914.1"/>
    </source>
</evidence>
<dbReference type="HOGENOM" id="CLU_1085139_0_0_0"/>
<dbReference type="AlphaFoldDB" id="B1ZTG9"/>
<feature type="region of interest" description="Disordered" evidence="1">
    <location>
        <begin position="82"/>
        <end position="122"/>
    </location>
</feature>
<sequence>MLELLRARLLSLLRVPPEPAAPWGAPGSIRVFRAARNFYRLRLFRWIVGQAATATGIVFSLWFLSDLKAGVDYYKNEAPPPAVQPAAPGAASPATSQVITPRPTPRRPQLSPSGLPRELDQQARQLARHTPRWLFPAIGLFEFGSVLLYLAQLPITYGVLRLDFEQRWYIVTDRSLRIRSGLMSVQESTMSFANVQQVTLTQGPLQRLLGIADVRVRSAGGGSGDAHEKGQDDSMHVGVFHGVDNALAIRDLILERLRSFRAAGLGDPDDRREVTSPVVSVPPPAASSSEEVLAAAALLLAEARALRQTCER</sequence>
<dbReference type="Proteomes" id="UP000007013">
    <property type="component" value="Chromosome"/>
</dbReference>
<feature type="transmembrane region" description="Helical" evidence="2">
    <location>
        <begin position="133"/>
        <end position="151"/>
    </location>
</feature>
<reference evidence="4 5" key="1">
    <citation type="journal article" date="2011" name="J. Bacteriol.">
        <title>Genome sequence of the verrucomicrobium Opitutus terrae PB90-1, an abundant inhabitant of rice paddy soil ecosystems.</title>
        <authorList>
            <person name="van Passel M.W."/>
            <person name="Kant R."/>
            <person name="Palva A."/>
            <person name="Copeland A."/>
            <person name="Lucas S."/>
            <person name="Lapidus A."/>
            <person name="Glavina del Rio T."/>
            <person name="Pitluck S."/>
            <person name="Goltsman E."/>
            <person name="Clum A."/>
            <person name="Sun H."/>
            <person name="Schmutz J."/>
            <person name="Larimer F.W."/>
            <person name="Land M.L."/>
            <person name="Hauser L."/>
            <person name="Kyrpides N."/>
            <person name="Mikhailova N."/>
            <person name="Richardson P.P."/>
            <person name="Janssen P.H."/>
            <person name="de Vos W.M."/>
            <person name="Smidt H."/>
        </authorList>
    </citation>
    <scope>NUCLEOTIDE SEQUENCE [LARGE SCALE GENOMIC DNA]</scope>
    <source>
        <strain evidence="5">DSM 11246 / JCM 15787 / PB90-1</strain>
    </source>
</reference>
<keyword evidence="2" id="KW-0472">Membrane</keyword>
<dbReference type="PANTHER" id="PTHR34473:SF2">
    <property type="entry name" value="UPF0699 TRANSMEMBRANE PROTEIN YDBT"/>
    <property type="match status" value="1"/>
</dbReference>
<organism evidence="4 5">
    <name type="scientific">Opitutus terrae (strain DSM 11246 / JCM 15787 / PB90-1)</name>
    <dbReference type="NCBI Taxonomy" id="452637"/>
    <lineage>
        <taxon>Bacteria</taxon>
        <taxon>Pseudomonadati</taxon>
        <taxon>Verrucomicrobiota</taxon>
        <taxon>Opitutia</taxon>
        <taxon>Opitutales</taxon>
        <taxon>Opitutaceae</taxon>
        <taxon>Opitutus</taxon>
    </lineage>
</organism>
<name>B1ZTG9_OPITP</name>
<feature type="region of interest" description="Disordered" evidence="1">
    <location>
        <begin position="265"/>
        <end position="285"/>
    </location>
</feature>
<evidence type="ECO:0000259" key="3">
    <source>
        <dbReference type="Pfam" id="PF03703"/>
    </source>
</evidence>
<dbReference type="RefSeq" id="WP_012373452.1">
    <property type="nucleotide sequence ID" value="NC_010571.1"/>
</dbReference>
<dbReference type="OrthoDB" id="5381892at2"/>
<accession>B1ZTG9</accession>
<dbReference type="STRING" id="452637.Oter_0624"/>
<feature type="compositionally biased region" description="Low complexity" evidence="1">
    <location>
        <begin position="84"/>
        <end position="94"/>
    </location>
</feature>
<keyword evidence="2" id="KW-1133">Transmembrane helix</keyword>
<dbReference type="eggNOG" id="COG3428">
    <property type="taxonomic scope" value="Bacteria"/>
</dbReference>
<protein>
    <submittedName>
        <fullName evidence="4">Membrane-flanked domain</fullName>
    </submittedName>
</protein>
<keyword evidence="5" id="KW-1185">Reference proteome</keyword>
<dbReference type="KEGG" id="ote:Oter_0624"/>
<dbReference type="PANTHER" id="PTHR34473">
    <property type="entry name" value="UPF0699 TRANSMEMBRANE PROTEIN YDBS"/>
    <property type="match status" value="1"/>
</dbReference>
<evidence type="ECO:0000256" key="2">
    <source>
        <dbReference type="SAM" id="Phobius"/>
    </source>
</evidence>
<evidence type="ECO:0000256" key="1">
    <source>
        <dbReference type="SAM" id="MobiDB-lite"/>
    </source>
</evidence>
<evidence type="ECO:0000313" key="5">
    <source>
        <dbReference type="Proteomes" id="UP000007013"/>
    </source>
</evidence>
<dbReference type="TCDB" id="9.B.154.1.12">
    <property type="family name" value="the putative holin-2 (ph-2) family"/>
</dbReference>
<dbReference type="EMBL" id="CP001032">
    <property type="protein sequence ID" value="ACB73914.1"/>
    <property type="molecule type" value="Genomic_DNA"/>
</dbReference>
<keyword evidence="2" id="KW-0812">Transmembrane</keyword>
<dbReference type="InterPro" id="IPR005182">
    <property type="entry name" value="YdbS-like_PH"/>
</dbReference>
<dbReference type="Pfam" id="PF03703">
    <property type="entry name" value="bPH_2"/>
    <property type="match status" value="1"/>
</dbReference>
<gene>
    <name evidence="4" type="ordered locus">Oter_0624</name>
</gene>
<proteinExistence type="predicted"/>
<feature type="domain" description="YdbS-like PH" evidence="3">
    <location>
        <begin position="167"/>
        <end position="252"/>
    </location>
</feature>